<gene>
    <name evidence="3" type="ORF">GCM10022279_02080</name>
</gene>
<dbReference type="InterPro" id="IPR010131">
    <property type="entry name" value="MdtP/NodT-like"/>
</dbReference>
<evidence type="ECO:0000313" key="3">
    <source>
        <dbReference type="EMBL" id="GAA3982020.1"/>
    </source>
</evidence>
<dbReference type="EMBL" id="BAABBP010000001">
    <property type="protein sequence ID" value="GAA3982020.1"/>
    <property type="molecule type" value="Genomic_DNA"/>
</dbReference>
<organism evidence="3 4">
    <name type="scientific">Comamonas faecalis</name>
    <dbReference type="NCBI Taxonomy" id="1387849"/>
    <lineage>
        <taxon>Bacteria</taxon>
        <taxon>Pseudomonadati</taxon>
        <taxon>Pseudomonadota</taxon>
        <taxon>Betaproteobacteria</taxon>
        <taxon>Burkholderiales</taxon>
        <taxon>Comamonadaceae</taxon>
        <taxon>Comamonas</taxon>
    </lineage>
</organism>
<protein>
    <submittedName>
        <fullName evidence="3">Efflux transporter outer membrane subunit</fullName>
    </submittedName>
</protein>
<dbReference type="Proteomes" id="UP001501627">
    <property type="component" value="Unassembled WGS sequence"/>
</dbReference>
<dbReference type="NCBIfam" id="TIGR01845">
    <property type="entry name" value="outer_NodT"/>
    <property type="match status" value="1"/>
</dbReference>
<dbReference type="PANTHER" id="PTHR30203:SF33">
    <property type="entry name" value="BLR4455 PROTEIN"/>
    <property type="match status" value="1"/>
</dbReference>
<evidence type="ECO:0000256" key="2">
    <source>
        <dbReference type="RuleBase" id="RU362097"/>
    </source>
</evidence>
<keyword evidence="2" id="KW-0812">Transmembrane</keyword>
<dbReference type="Pfam" id="PF02321">
    <property type="entry name" value="OEP"/>
    <property type="match status" value="2"/>
</dbReference>
<keyword evidence="4" id="KW-1185">Reference proteome</keyword>
<keyword evidence="2" id="KW-0472">Membrane</keyword>
<dbReference type="Gene3D" id="2.20.200.10">
    <property type="entry name" value="Outer membrane efflux proteins (OEP)"/>
    <property type="match status" value="1"/>
</dbReference>
<evidence type="ECO:0000256" key="1">
    <source>
        <dbReference type="ARBA" id="ARBA00007613"/>
    </source>
</evidence>
<sequence length="489" mass="51045">MHNGLPPAPPATRPRHGALAVRLLAWGLALGGALLAGCSTMAPTTGDVVADMARPAAHWKESAPEGWVRTTDESLQGLWQQQRWWPLFGDAQLDALMERVEVGNQNIAQAAASVAQAQALLQQSQAQRWPTLGLQAGGSRSGDPARGSATLGLAASWAPDLWGRVGAQVQAQQAAVQASEADLAGARLAAQASLAQGYFALREADAELLLMDEIIAGYTRSLQITDNRYRAGVAAHTDLLQAQTTLENARATRAGLQRTRALTEHALALLVGEPPAQFTLASAPWVRTAPQLPLLLPSELLLRRPDVAASERDVAAANAGIGVARAAWFPSVNLSAGLGGAAASAGELLSAPVLAWSLGASLAQTLLDAGARDAAVQQAVAAQQAASARYRQTALGAMGEVEDQLSTLRTLERQIAHQGSAADAAAGAEQRMLNSYEAGLSDYTSVVTAQASTLSARRSLMQLQLQQQQAVVALVQALGGGWQAPWAQQ</sequence>
<dbReference type="Gene3D" id="1.20.1600.10">
    <property type="entry name" value="Outer membrane efflux proteins (OEP)"/>
    <property type="match status" value="1"/>
</dbReference>
<keyword evidence="2" id="KW-0449">Lipoprotein</keyword>
<comment type="caution">
    <text evidence="3">The sequence shown here is derived from an EMBL/GenBank/DDBJ whole genome shotgun (WGS) entry which is preliminary data.</text>
</comment>
<comment type="similarity">
    <text evidence="1 2">Belongs to the outer membrane factor (OMF) (TC 1.B.17) family.</text>
</comment>
<reference evidence="4" key="1">
    <citation type="journal article" date="2019" name="Int. J. Syst. Evol. Microbiol.">
        <title>The Global Catalogue of Microorganisms (GCM) 10K type strain sequencing project: providing services to taxonomists for standard genome sequencing and annotation.</title>
        <authorList>
            <consortium name="The Broad Institute Genomics Platform"/>
            <consortium name="The Broad Institute Genome Sequencing Center for Infectious Disease"/>
            <person name="Wu L."/>
            <person name="Ma J."/>
        </authorList>
    </citation>
    <scope>NUCLEOTIDE SEQUENCE [LARGE SCALE GENOMIC DNA]</scope>
    <source>
        <strain evidence="4">JCM 17561</strain>
    </source>
</reference>
<proteinExistence type="inferred from homology"/>
<accession>A0ABP7QGE4</accession>
<evidence type="ECO:0000313" key="4">
    <source>
        <dbReference type="Proteomes" id="UP001501627"/>
    </source>
</evidence>
<keyword evidence="2" id="KW-1134">Transmembrane beta strand</keyword>
<dbReference type="InterPro" id="IPR003423">
    <property type="entry name" value="OMP_efflux"/>
</dbReference>
<dbReference type="SUPFAM" id="SSF56954">
    <property type="entry name" value="Outer membrane efflux proteins (OEP)"/>
    <property type="match status" value="1"/>
</dbReference>
<name>A0ABP7QGE4_9BURK</name>
<keyword evidence="2" id="KW-0564">Palmitate</keyword>
<comment type="subcellular location">
    <subcellularLocation>
        <location evidence="2">Cell membrane</location>
        <topology evidence="2">Lipid-anchor</topology>
    </subcellularLocation>
</comment>
<dbReference type="PANTHER" id="PTHR30203">
    <property type="entry name" value="OUTER MEMBRANE CATION EFFLUX PROTEIN"/>
    <property type="match status" value="1"/>
</dbReference>